<feature type="transmembrane region" description="Helical" evidence="8">
    <location>
        <begin position="164"/>
        <end position="191"/>
    </location>
</feature>
<feature type="transmembrane region" description="Helical" evidence="8">
    <location>
        <begin position="230"/>
        <end position="248"/>
    </location>
</feature>
<evidence type="ECO:0000256" key="6">
    <source>
        <dbReference type="ARBA" id="ARBA00023136"/>
    </source>
</evidence>
<feature type="transmembrane region" description="Helical" evidence="8">
    <location>
        <begin position="255"/>
        <end position="276"/>
    </location>
</feature>
<dbReference type="RefSeq" id="WP_060965874.1">
    <property type="nucleotide sequence ID" value="NZ_CM003768.1"/>
</dbReference>
<comment type="similarity">
    <text evidence="7">Belongs to the glycosyltransferase 87 family.</text>
</comment>
<dbReference type="EMBL" id="LNJP01000001">
    <property type="protein sequence ID" value="KWZ34939.1"/>
    <property type="molecule type" value="Genomic_DNA"/>
</dbReference>
<keyword evidence="5 8" id="KW-1133">Transmembrane helix</keyword>
<comment type="caution">
    <text evidence="9">The sequence shown here is derived from an EMBL/GenBank/DDBJ whole genome shotgun (WGS) entry which is preliminary data.</text>
</comment>
<comment type="subcellular location">
    <subcellularLocation>
        <location evidence="1">Cell membrane</location>
        <topology evidence="1">Multi-pass membrane protein</topology>
    </subcellularLocation>
</comment>
<evidence type="ECO:0000256" key="4">
    <source>
        <dbReference type="ARBA" id="ARBA00022692"/>
    </source>
</evidence>
<dbReference type="Pfam" id="PF09594">
    <property type="entry name" value="GT87"/>
    <property type="match status" value="1"/>
</dbReference>
<evidence type="ECO:0000256" key="7">
    <source>
        <dbReference type="ARBA" id="ARBA00024033"/>
    </source>
</evidence>
<feature type="transmembrane region" description="Helical" evidence="8">
    <location>
        <begin position="322"/>
        <end position="338"/>
    </location>
</feature>
<evidence type="ECO:0000256" key="8">
    <source>
        <dbReference type="SAM" id="Phobius"/>
    </source>
</evidence>
<feature type="transmembrane region" description="Helical" evidence="8">
    <location>
        <begin position="296"/>
        <end position="315"/>
    </location>
</feature>
<dbReference type="Proteomes" id="UP000070434">
    <property type="component" value="Chromosome 1"/>
</dbReference>
<feature type="transmembrane region" description="Helical" evidence="8">
    <location>
        <begin position="198"/>
        <end position="224"/>
    </location>
</feature>
<accession>A0AAW3PZB9</accession>
<keyword evidence="4 8" id="KW-0812">Transmembrane</keyword>
<feature type="transmembrane region" description="Helical" evidence="8">
    <location>
        <begin position="24"/>
        <end position="45"/>
    </location>
</feature>
<evidence type="ECO:0000256" key="1">
    <source>
        <dbReference type="ARBA" id="ARBA00004651"/>
    </source>
</evidence>
<reference evidence="9 10" key="1">
    <citation type="submission" date="2015-11" db="EMBL/GenBank/DDBJ databases">
        <authorList>
            <person name="Sahl J."/>
            <person name="Wagner D."/>
            <person name="Keim P."/>
        </authorList>
    </citation>
    <scope>NUCLEOTIDE SEQUENCE [LARGE SCALE GENOMIC DNA]</scope>
    <source>
        <strain evidence="9 10">AZ-4-2-10-S1-D7</strain>
    </source>
</reference>
<dbReference type="GO" id="GO:0005886">
    <property type="term" value="C:plasma membrane"/>
    <property type="evidence" value="ECO:0007669"/>
    <property type="project" value="UniProtKB-SubCell"/>
</dbReference>
<protein>
    <recommendedName>
        <fullName evidence="11">DUF2029 domain-containing protein</fullName>
    </recommendedName>
</protein>
<dbReference type="GO" id="GO:0016758">
    <property type="term" value="F:hexosyltransferase activity"/>
    <property type="evidence" value="ECO:0007669"/>
    <property type="project" value="InterPro"/>
</dbReference>
<evidence type="ECO:0000313" key="9">
    <source>
        <dbReference type="EMBL" id="KWZ34939.1"/>
    </source>
</evidence>
<gene>
    <name evidence="9" type="ORF">WS64_04970</name>
</gene>
<name>A0AAW3PZB9_9BURK</name>
<keyword evidence="3" id="KW-0808">Transferase</keyword>
<evidence type="ECO:0000256" key="2">
    <source>
        <dbReference type="ARBA" id="ARBA00022475"/>
    </source>
</evidence>
<evidence type="ECO:0000256" key="5">
    <source>
        <dbReference type="ARBA" id="ARBA00022989"/>
    </source>
</evidence>
<keyword evidence="6 8" id="KW-0472">Membrane</keyword>
<sequence length="425" mass="45906">MDILRQSTRPTARPVVAWLTSRRVVLYSALMLVSYALFMSIWIAVVRHASGNGGVIPRPGADFSVFWSASYVMLHGTPSHAYDFSAFSRLTTGLFPNLPRDVFAPWLYPPTYLLLVTPLALLPFALAYPLFVAFGVLMLGLAAWRVSGLRTIPGASHAGAFALVAAPCVFVTATLGQNTFLTASCAALAVYWADRRPIYAGLCIALLSVKPQLALLFPFVLVAARAWRTIMWAALATGAFAASSVLVCGVESPRLFVASAGIARSIVLEHGVGFWLASPTPFAAFRLADVPLGAAYAAHACIAAIAISAACIVWMQSRDTRVRAAVLAVATLVANPYVWHYELAWLAIAIACMLSIGWRDGWLRGEQAAIALMWALPIVEYLNLWLQLPQIGPAVTLFALLVLLRRARHDARNSHNASRGGTYTP</sequence>
<dbReference type="AlphaFoldDB" id="A0AAW3PZB9"/>
<dbReference type="InterPro" id="IPR018584">
    <property type="entry name" value="GT87"/>
</dbReference>
<evidence type="ECO:0008006" key="11">
    <source>
        <dbReference type="Google" id="ProtNLM"/>
    </source>
</evidence>
<keyword evidence="2" id="KW-1003">Cell membrane</keyword>
<organism evidence="9 10">
    <name type="scientific">Burkholderia anthina</name>
    <dbReference type="NCBI Taxonomy" id="179879"/>
    <lineage>
        <taxon>Bacteria</taxon>
        <taxon>Pseudomonadati</taxon>
        <taxon>Pseudomonadota</taxon>
        <taxon>Betaproteobacteria</taxon>
        <taxon>Burkholderiales</taxon>
        <taxon>Burkholderiaceae</taxon>
        <taxon>Burkholderia</taxon>
        <taxon>Burkholderia cepacia complex</taxon>
    </lineage>
</organism>
<evidence type="ECO:0000313" key="10">
    <source>
        <dbReference type="Proteomes" id="UP000070434"/>
    </source>
</evidence>
<feature type="transmembrane region" description="Helical" evidence="8">
    <location>
        <begin position="112"/>
        <end position="144"/>
    </location>
</feature>
<proteinExistence type="inferred from homology"/>
<feature type="transmembrane region" description="Helical" evidence="8">
    <location>
        <begin position="391"/>
        <end position="407"/>
    </location>
</feature>
<evidence type="ECO:0000256" key="3">
    <source>
        <dbReference type="ARBA" id="ARBA00022679"/>
    </source>
</evidence>